<dbReference type="EMBL" id="JAUFQH010000021">
    <property type="protein sequence ID" value="MDN3621299.1"/>
    <property type="molecule type" value="Genomic_DNA"/>
</dbReference>
<sequence>MKLDVNKHNVDYVKRLAKNLKREQNISHHEALNLTVIKLGFNNWKHFLNETEKQTNKSIKDKEQNSYNNLPLADMGKLIGLSLNGFSNENKKFDNSIFSEIKKIEKIRTEIRKYFTKTKSFNLKRSSYGLKHELERHIGNYVANGELIYAMHLEGYKIKRSDINCYFNISSVGLKNLTISKKILESLKTSWEYELEDYFMLQKKFKKYKYHFNLIIRLLFQNEVSKRNIYGVIGAEMNETPETIKQWFDIENTELIPEKKLIALSKIFNFKPEKLKNF</sequence>
<dbReference type="Proteomes" id="UP001228636">
    <property type="component" value="Unassembled WGS sequence"/>
</dbReference>
<dbReference type="RefSeq" id="WP_261972760.1">
    <property type="nucleotide sequence ID" value="NZ_CP103460.1"/>
</dbReference>
<dbReference type="AlphaFoldDB" id="A0AAJ1VIK3"/>
<accession>A0AAJ1VIK3</accession>
<protein>
    <submittedName>
        <fullName evidence="1">Uncharacterized protein</fullName>
    </submittedName>
</protein>
<gene>
    <name evidence="1" type="ORF">QWY81_17665</name>
</gene>
<organism evidence="1 2">
    <name type="scientific">Polaribacter sejongensis</name>
    <dbReference type="NCBI Taxonomy" id="985043"/>
    <lineage>
        <taxon>Bacteria</taxon>
        <taxon>Pseudomonadati</taxon>
        <taxon>Bacteroidota</taxon>
        <taxon>Flavobacteriia</taxon>
        <taxon>Flavobacteriales</taxon>
        <taxon>Flavobacteriaceae</taxon>
    </lineage>
</organism>
<evidence type="ECO:0000313" key="1">
    <source>
        <dbReference type="EMBL" id="MDN3621299.1"/>
    </source>
</evidence>
<evidence type="ECO:0000313" key="2">
    <source>
        <dbReference type="Proteomes" id="UP001228636"/>
    </source>
</evidence>
<name>A0AAJ1VIK3_9FLAO</name>
<reference evidence="1 2" key="1">
    <citation type="journal article" date="2014" name="Int. J. Syst. Evol. Microbiol.">
        <title>Complete genome sequence of Corynebacterium casei LMG S-19264T (=DSM 44701T), isolated from a smear-ripened cheese.</title>
        <authorList>
            <consortium name="US DOE Joint Genome Institute (JGI-PGF)"/>
            <person name="Walter F."/>
            <person name="Albersmeier A."/>
            <person name="Kalinowski J."/>
            <person name="Ruckert C."/>
        </authorList>
    </citation>
    <scope>NUCLEOTIDE SEQUENCE [LARGE SCALE GENOMIC DNA]</scope>
    <source>
        <strain evidence="1 2">CECT 8670</strain>
    </source>
</reference>
<comment type="caution">
    <text evidence="1">The sequence shown here is derived from an EMBL/GenBank/DDBJ whole genome shotgun (WGS) entry which is preliminary data.</text>
</comment>
<proteinExistence type="predicted"/>